<dbReference type="EMBL" id="WWCN01000018">
    <property type="protein sequence ID" value="MYM25765.1"/>
    <property type="molecule type" value="Genomic_DNA"/>
</dbReference>
<dbReference type="InterPro" id="IPR010998">
    <property type="entry name" value="Integrase_recombinase_N"/>
</dbReference>
<name>A0A6L8KF99_9BURK</name>
<organism evidence="6 7">
    <name type="scientific">Duganella flavida</name>
    <dbReference type="NCBI Taxonomy" id="2692175"/>
    <lineage>
        <taxon>Bacteria</taxon>
        <taxon>Pseudomonadati</taxon>
        <taxon>Pseudomonadota</taxon>
        <taxon>Betaproteobacteria</taxon>
        <taxon>Burkholderiales</taxon>
        <taxon>Oxalobacteraceae</taxon>
        <taxon>Telluria group</taxon>
        <taxon>Duganella</taxon>
    </lineage>
</organism>
<dbReference type="GO" id="GO:0015074">
    <property type="term" value="P:DNA integration"/>
    <property type="evidence" value="ECO:0007669"/>
    <property type="project" value="UniProtKB-KW"/>
</dbReference>
<dbReference type="GO" id="GO:0003677">
    <property type="term" value="F:DNA binding"/>
    <property type="evidence" value="ECO:0007669"/>
    <property type="project" value="UniProtKB-KW"/>
</dbReference>
<evidence type="ECO:0000313" key="6">
    <source>
        <dbReference type="EMBL" id="MYM25765.1"/>
    </source>
</evidence>
<comment type="similarity">
    <text evidence="1">Belongs to the 'phage' integrase family.</text>
</comment>
<dbReference type="Pfam" id="PF00589">
    <property type="entry name" value="Phage_integrase"/>
    <property type="match status" value="1"/>
</dbReference>
<keyword evidence="4" id="KW-0233">DNA recombination</keyword>
<keyword evidence="3" id="KW-0238">DNA-binding</keyword>
<reference evidence="6 7" key="1">
    <citation type="submission" date="2019-12" db="EMBL/GenBank/DDBJ databases">
        <title>Novel species isolated from a subtropical stream in China.</title>
        <authorList>
            <person name="Lu H."/>
        </authorList>
    </citation>
    <scope>NUCLEOTIDE SEQUENCE [LARGE SCALE GENOMIC DNA]</scope>
    <source>
        <strain evidence="6 7">FT135W</strain>
    </source>
</reference>
<dbReference type="InterPro" id="IPR011010">
    <property type="entry name" value="DNA_brk_join_enz"/>
</dbReference>
<dbReference type="InterPro" id="IPR013762">
    <property type="entry name" value="Integrase-like_cat_sf"/>
</dbReference>
<dbReference type="Gene3D" id="1.10.150.130">
    <property type="match status" value="1"/>
</dbReference>
<feature type="domain" description="Tyr recombinase" evidence="5">
    <location>
        <begin position="140"/>
        <end position="314"/>
    </location>
</feature>
<dbReference type="PANTHER" id="PTHR30629:SF2">
    <property type="entry name" value="PROPHAGE INTEGRASE INTS-RELATED"/>
    <property type="match status" value="1"/>
</dbReference>
<gene>
    <name evidence="6" type="ORF">GTP46_24355</name>
</gene>
<evidence type="ECO:0000259" key="5">
    <source>
        <dbReference type="PROSITE" id="PS51898"/>
    </source>
</evidence>
<dbReference type="SUPFAM" id="SSF56349">
    <property type="entry name" value="DNA breaking-rejoining enzymes"/>
    <property type="match status" value="1"/>
</dbReference>
<evidence type="ECO:0000256" key="3">
    <source>
        <dbReference type="ARBA" id="ARBA00023125"/>
    </source>
</evidence>
<dbReference type="PANTHER" id="PTHR30629">
    <property type="entry name" value="PROPHAGE INTEGRASE"/>
    <property type="match status" value="1"/>
</dbReference>
<evidence type="ECO:0000313" key="7">
    <source>
        <dbReference type="Proteomes" id="UP000479335"/>
    </source>
</evidence>
<proteinExistence type="inferred from homology"/>
<comment type="caution">
    <text evidence="6">The sequence shown here is derived from an EMBL/GenBank/DDBJ whole genome shotgun (WGS) entry which is preliminary data.</text>
</comment>
<evidence type="ECO:0000256" key="1">
    <source>
        <dbReference type="ARBA" id="ARBA00008857"/>
    </source>
</evidence>
<dbReference type="GO" id="GO:0006310">
    <property type="term" value="P:DNA recombination"/>
    <property type="evidence" value="ECO:0007669"/>
    <property type="project" value="UniProtKB-KW"/>
</dbReference>
<dbReference type="RefSeq" id="WP_161009205.1">
    <property type="nucleotide sequence ID" value="NZ_WWCN01000018.1"/>
</dbReference>
<keyword evidence="7" id="KW-1185">Reference proteome</keyword>
<sequence>MKPFPRVQRSTKLRDKQKALAVAERAYDDAVTRANGGNPIPTLAELHADWLQVRAPHSSAHHVRSIETFGRLHMHGMADVRISAIDTDTVERARSAHLATHNHASANHWLRILKLLVRWAVRREILPRLPWDVAMLPVQKRPRATLPLAAVVAWFAAVDVAAIRVPGVSVAVRLMLLLGLRESEVITARWEWFDWERLTYTPGKTKGKEADALPILPWLAEYLAPLRSTEGLVIVQPDGRQYGSGFARAQIRAANASCAIKGITPHRLRGTIATVMSEAGAPIQSIQAYLRHKDVRTTMAYLEKNMDHITKAQAKIAEKAGLTWRKNGEDP</sequence>
<dbReference type="InterPro" id="IPR050808">
    <property type="entry name" value="Phage_Integrase"/>
</dbReference>
<dbReference type="CDD" id="cd00397">
    <property type="entry name" value="DNA_BRE_C"/>
    <property type="match status" value="1"/>
</dbReference>
<evidence type="ECO:0000256" key="2">
    <source>
        <dbReference type="ARBA" id="ARBA00022908"/>
    </source>
</evidence>
<protein>
    <submittedName>
        <fullName evidence="6">Tyrosine-type recombinase/integrase</fullName>
    </submittedName>
</protein>
<accession>A0A6L8KF99</accession>
<dbReference type="Gene3D" id="1.10.443.10">
    <property type="entry name" value="Intergrase catalytic core"/>
    <property type="match status" value="1"/>
</dbReference>
<dbReference type="Proteomes" id="UP000479335">
    <property type="component" value="Unassembled WGS sequence"/>
</dbReference>
<keyword evidence="2" id="KW-0229">DNA integration</keyword>
<dbReference type="InterPro" id="IPR002104">
    <property type="entry name" value="Integrase_catalytic"/>
</dbReference>
<dbReference type="PROSITE" id="PS51898">
    <property type="entry name" value="TYR_RECOMBINASE"/>
    <property type="match status" value="1"/>
</dbReference>
<evidence type="ECO:0000256" key="4">
    <source>
        <dbReference type="ARBA" id="ARBA00023172"/>
    </source>
</evidence>
<dbReference type="AlphaFoldDB" id="A0A6L8KF99"/>